<dbReference type="SUPFAM" id="SSF52540">
    <property type="entry name" value="P-loop containing nucleoside triphosphate hydrolases"/>
    <property type="match status" value="1"/>
</dbReference>
<dbReference type="InterPro" id="IPR003578">
    <property type="entry name" value="Small_GTPase_Rho"/>
</dbReference>
<dbReference type="Proteomes" id="UP001470230">
    <property type="component" value="Unassembled WGS sequence"/>
</dbReference>
<evidence type="ECO:0000313" key="3">
    <source>
        <dbReference type="EMBL" id="KAK8837253.1"/>
    </source>
</evidence>
<gene>
    <name evidence="3" type="ORF">M9Y10_036683</name>
</gene>
<keyword evidence="4" id="KW-1185">Reference proteome</keyword>
<protein>
    <submittedName>
        <fullName evidence="3">Uncharacterized protein</fullName>
    </submittedName>
</protein>
<evidence type="ECO:0000313" key="4">
    <source>
        <dbReference type="Proteomes" id="UP001470230"/>
    </source>
</evidence>
<name>A0ABR2GTH7_9EUKA</name>
<organism evidence="3 4">
    <name type="scientific">Tritrichomonas musculus</name>
    <dbReference type="NCBI Taxonomy" id="1915356"/>
    <lineage>
        <taxon>Eukaryota</taxon>
        <taxon>Metamonada</taxon>
        <taxon>Parabasalia</taxon>
        <taxon>Tritrichomonadida</taxon>
        <taxon>Tritrichomonadidae</taxon>
        <taxon>Tritrichomonas</taxon>
    </lineage>
</organism>
<keyword evidence="1" id="KW-0547">Nucleotide-binding</keyword>
<dbReference type="SMART" id="SM00174">
    <property type="entry name" value="RHO"/>
    <property type="match status" value="1"/>
</dbReference>
<reference evidence="3 4" key="1">
    <citation type="submission" date="2024-04" db="EMBL/GenBank/DDBJ databases">
        <title>Tritrichomonas musculus Genome.</title>
        <authorList>
            <person name="Alves-Ferreira E."/>
            <person name="Grigg M."/>
            <person name="Lorenzi H."/>
            <person name="Galac M."/>
        </authorList>
    </citation>
    <scope>NUCLEOTIDE SEQUENCE [LARGE SCALE GENOMIC DNA]</scope>
    <source>
        <strain evidence="3 4">EAF2021</strain>
    </source>
</reference>
<accession>A0ABR2GTH7</accession>
<dbReference type="Pfam" id="PF00071">
    <property type="entry name" value="Ras"/>
    <property type="match status" value="1"/>
</dbReference>
<dbReference type="PANTHER" id="PTHR24072">
    <property type="entry name" value="RHO FAMILY GTPASE"/>
    <property type="match status" value="1"/>
</dbReference>
<dbReference type="Gene3D" id="3.40.50.300">
    <property type="entry name" value="P-loop containing nucleotide triphosphate hydrolases"/>
    <property type="match status" value="1"/>
</dbReference>
<evidence type="ECO:0000256" key="2">
    <source>
        <dbReference type="ARBA" id="ARBA00023134"/>
    </source>
</evidence>
<comment type="caution">
    <text evidence="3">The sequence shown here is derived from an EMBL/GenBank/DDBJ whole genome shotgun (WGS) entry which is preliminary data.</text>
</comment>
<evidence type="ECO:0000256" key="1">
    <source>
        <dbReference type="ARBA" id="ARBA00022741"/>
    </source>
</evidence>
<dbReference type="InterPro" id="IPR027417">
    <property type="entry name" value="P-loop_NTPase"/>
</dbReference>
<dbReference type="PROSITE" id="PS51420">
    <property type="entry name" value="RHO"/>
    <property type="match status" value="1"/>
</dbReference>
<proteinExistence type="predicted"/>
<keyword evidence="2" id="KW-0342">GTP-binding</keyword>
<dbReference type="EMBL" id="JAPFFF010000060">
    <property type="protein sequence ID" value="KAK8837253.1"/>
    <property type="molecule type" value="Genomic_DNA"/>
</dbReference>
<sequence>MEPVGKTSLVMTYMLNSFPLDSLPAVFDNYTCSILPKYKNKPFIPQIVDTIASEDHKSHRIVTFQDADVFIICFSLISQVSMQNVDTLWIPEIKENYPNIPYILVGTKVI</sequence>
<dbReference type="InterPro" id="IPR001806">
    <property type="entry name" value="Small_GTPase"/>
</dbReference>